<accession>A0A914EPR4</accession>
<dbReference type="Proteomes" id="UP000887540">
    <property type="component" value="Unplaced"/>
</dbReference>
<sequence>MTFEVTDHIEHYSFLIYEESLKALTANDVPEFERRLSFQQSLPDLARPNSPLLRNVKSLSDISLFPSSTIPYSRSITSNSCSMRIPNDNEKPFNYLQKNQNICEWLQKLEMSSANSETDSLNSFSLCSTNPDEKVVLKKNNMNKV</sequence>
<evidence type="ECO:0000313" key="2">
    <source>
        <dbReference type="WBParaSite" id="ACRNAN_scaffold927.g21467.t1"/>
    </source>
</evidence>
<keyword evidence="1" id="KW-1185">Reference proteome</keyword>
<dbReference type="WBParaSite" id="ACRNAN_scaffold927.g21467.t1">
    <property type="protein sequence ID" value="ACRNAN_scaffold927.g21467.t1"/>
    <property type="gene ID" value="ACRNAN_scaffold927.g21467"/>
</dbReference>
<organism evidence="1 2">
    <name type="scientific">Acrobeloides nanus</name>
    <dbReference type="NCBI Taxonomy" id="290746"/>
    <lineage>
        <taxon>Eukaryota</taxon>
        <taxon>Metazoa</taxon>
        <taxon>Ecdysozoa</taxon>
        <taxon>Nematoda</taxon>
        <taxon>Chromadorea</taxon>
        <taxon>Rhabditida</taxon>
        <taxon>Tylenchina</taxon>
        <taxon>Cephalobomorpha</taxon>
        <taxon>Cephaloboidea</taxon>
        <taxon>Cephalobidae</taxon>
        <taxon>Acrobeloides</taxon>
    </lineage>
</organism>
<reference evidence="2" key="1">
    <citation type="submission" date="2022-11" db="UniProtKB">
        <authorList>
            <consortium name="WormBaseParasite"/>
        </authorList>
    </citation>
    <scope>IDENTIFICATION</scope>
</reference>
<proteinExistence type="predicted"/>
<dbReference type="AlphaFoldDB" id="A0A914EPR4"/>
<protein>
    <submittedName>
        <fullName evidence="2">Uncharacterized protein</fullName>
    </submittedName>
</protein>
<name>A0A914EPR4_9BILA</name>
<evidence type="ECO:0000313" key="1">
    <source>
        <dbReference type="Proteomes" id="UP000887540"/>
    </source>
</evidence>